<evidence type="ECO:0000256" key="4">
    <source>
        <dbReference type="ARBA" id="ARBA00022741"/>
    </source>
</evidence>
<gene>
    <name evidence="8 15" type="primary">dnaA</name>
    <name evidence="15" type="ORF">PYS61_01910</name>
</gene>
<keyword evidence="5 8" id="KW-0067">ATP-binding</keyword>
<evidence type="ECO:0000256" key="3">
    <source>
        <dbReference type="ARBA" id="ARBA00022705"/>
    </source>
</evidence>
<dbReference type="PANTHER" id="PTHR30050:SF2">
    <property type="entry name" value="CHROMOSOMAL REPLICATION INITIATOR PROTEIN DNAA"/>
    <property type="match status" value="1"/>
</dbReference>
<dbReference type="HAMAP" id="MF_00377">
    <property type="entry name" value="DnaA_bact"/>
    <property type="match status" value="1"/>
</dbReference>
<feature type="binding site" evidence="8">
    <location>
        <position position="261"/>
    </location>
    <ligand>
        <name>ATP</name>
        <dbReference type="ChEBI" id="CHEBI:30616"/>
    </ligand>
</feature>
<dbReference type="SMART" id="SM00760">
    <property type="entry name" value="Bac_DnaA_C"/>
    <property type="match status" value="1"/>
</dbReference>
<organism evidence="15 16">
    <name type="scientific">Amygdalobacter indicium</name>
    <dbReference type="NCBI Taxonomy" id="3029272"/>
    <lineage>
        <taxon>Bacteria</taxon>
        <taxon>Bacillati</taxon>
        <taxon>Bacillota</taxon>
        <taxon>Clostridia</taxon>
        <taxon>Eubacteriales</taxon>
        <taxon>Oscillospiraceae</taxon>
        <taxon>Amygdalobacter</taxon>
    </lineage>
</organism>
<comment type="subunit">
    <text evidence="8">Oligomerizes as a right-handed, spiral filament on DNA at oriC.</text>
</comment>
<feature type="binding site" evidence="8">
    <location>
        <position position="258"/>
    </location>
    <ligand>
        <name>ATP</name>
        <dbReference type="ChEBI" id="CHEBI:30616"/>
    </ligand>
</feature>
<dbReference type="Gene3D" id="3.40.50.300">
    <property type="entry name" value="P-loop containing nucleotide triphosphate hydrolases"/>
    <property type="match status" value="1"/>
</dbReference>
<proteinExistence type="inferred from homology"/>
<feature type="domain" description="AAA+ ATPase" evidence="13">
    <location>
        <begin position="247"/>
        <end position="375"/>
    </location>
</feature>
<dbReference type="CDD" id="cd06571">
    <property type="entry name" value="Bac_DnaA_C"/>
    <property type="match status" value="1"/>
</dbReference>
<keyword evidence="3 8" id="KW-0235">DNA replication</keyword>
<keyword evidence="6 8" id="KW-0446">Lipid-binding</keyword>
<evidence type="ECO:0000256" key="12">
    <source>
        <dbReference type="SAM" id="MobiDB-lite"/>
    </source>
</evidence>
<evidence type="ECO:0000256" key="11">
    <source>
        <dbReference type="RuleBase" id="RU004227"/>
    </source>
</evidence>
<dbReference type="PRINTS" id="PR00051">
    <property type="entry name" value="DNAA"/>
</dbReference>
<evidence type="ECO:0000259" key="13">
    <source>
        <dbReference type="SMART" id="SM00382"/>
    </source>
</evidence>
<comment type="caution">
    <text evidence="8">Lacks conserved residue(s) required for the propagation of feature annotation.</text>
</comment>
<keyword evidence="7 8" id="KW-0238">DNA-binding</keyword>
<evidence type="ECO:0000313" key="16">
    <source>
        <dbReference type="Proteomes" id="UP001220478"/>
    </source>
</evidence>
<dbReference type="SUPFAM" id="SSF48295">
    <property type="entry name" value="TrpR-like"/>
    <property type="match status" value="1"/>
</dbReference>
<feature type="compositionally biased region" description="Polar residues" evidence="12">
    <location>
        <begin position="145"/>
        <end position="158"/>
    </location>
</feature>
<name>A0ABY8C8W1_9FIRM</name>
<feature type="binding site" evidence="8">
    <location>
        <position position="260"/>
    </location>
    <ligand>
        <name>ATP</name>
        <dbReference type="ChEBI" id="CHEBI:30616"/>
    </ligand>
</feature>
<evidence type="ECO:0000313" key="15">
    <source>
        <dbReference type="EMBL" id="WEG35949.1"/>
    </source>
</evidence>
<dbReference type="Pfam" id="PF08299">
    <property type="entry name" value="Bac_DnaA_C"/>
    <property type="match status" value="1"/>
</dbReference>
<evidence type="ECO:0000256" key="9">
    <source>
        <dbReference type="NCBIfam" id="TIGR00362"/>
    </source>
</evidence>
<feature type="compositionally biased region" description="Polar residues" evidence="12">
    <location>
        <begin position="115"/>
        <end position="138"/>
    </location>
</feature>
<comment type="function">
    <text evidence="8 10">Plays an essential role in the initiation and regulation of chromosomal replication. ATP-DnaA binds to the origin of replication (oriC) to initiate formation of the DNA replication initiation complex once per cell cycle. Binds the DnaA box (a 9 base pair repeat at the origin) and separates the double-stranded (ds)DNA. Forms a right-handed helical filament on oriC DNA; dsDNA binds to the exterior of the filament while single-stranded (ss)DNA is stabiized in the filament's interior. The ATP-DnaA-oriC complex binds and stabilizes one strand of the AT-rich DNA unwinding element (DUE), permitting loading of DNA polymerase. After initiation quickly degrades to an ADP-DnaA complex that is not apt for DNA replication. Binds acidic phospholipids.</text>
</comment>
<evidence type="ECO:0000256" key="8">
    <source>
        <dbReference type="HAMAP-Rule" id="MF_00377"/>
    </source>
</evidence>
<evidence type="ECO:0000256" key="6">
    <source>
        <dbReference type="ARBA" id="ARBA00023121"/>
    </source>
</evidence>
<feature type="region of interest" description="Domain I, interacts with DnaA modulators" evidence="8">
    <location>
        <begin position="1"/>
        <end position="158"/>
    </location>
</feature>
<keyword evidence="2 8" id="KW-0963">Cytoplasm</keyword>
<feature type="region of interest" description="Disordered" evidence="12">
    <location>
        <begin position="115"/>
        <end position="192"/>
    </location>
</feature>
<dbReference type="SUPFAM" id="SSF52540">
    <property type="entry name" value="P-loop containing nucleoside triphosphate hydrolases"/>
    <property type="match status" value="1"/>
</dbReference>
<dbReference type="Pfam" id="PF00308">
    <property type="entry name" value="Bac_DnaA"/>
    <property type="match status" value="1"/>
</dbReference>
<evidence type="ECO:0000256" key="1">
    <source>
        <dbReference type="ARBA" id="ARBA00006583"/>
    </source>
</evidence>
<dbReference type="Gene3D" id="3.30.300.180">
    <property type="match status" value="1"/>
</dbReference>
<evidence type="ECO:0000256" key="5">
    <source>
        <dbReference type="ARBA" id="ARBA00022840"/>
    </source>
</evidence>
<dbReference type="NCBIfam" id="TIGR00362">
    <property type="entry name" value="DnaA"/>
    <property type="match status" value="1"/>
</dbReference>
<dbReference type="EMBL" id="CP118868">
    <property type="protein sequence ID" value="WEG35949.1"/>
    <property type="molecule type" value="Genomic_DNA"/>
</dbReference>
<feature type="compositionally biased region" description="Low complexity" evidence="12">
    <location>
        <begin position="169"/>
        <end position="187"/>
    </location>
</feature>
<dbReference type="RefSeq" id="WP_315571996.1">
    <property type="nucleotide sequence ID" value="NZ_CP118868.1"/>
</dbReference>
<accession>A0ABY8C8W1</accession>
<comment type="domain">
    <text evidence="8">Domain I is involved in oligomerization and binding regulators, domain II is flexibile and of varying length in different bacteria, domain III forms the AAA+ region, while domain IV binds dsDNA.</text>
</comment>
<dbReference type="InterPro" id="IPR003593">
    <property type="entry name" value="AAA+_ATPase"/>
</dbReference>
<dbReference type="InterPro" id="IPR020591">
    <property type="entry name" value="Chromosome_initiator_DnaA-like"/>
</dbReference>
<evidence type="ECO:0000256" key="7">
    <source>
        <dbReference type="ARBA" id="ARBA00023125"/>
    </source>
</evidence>
<dbReference type="CDD" id="cd00009">
    <property type="entry name" value="AAA"/>
    <property type="match status" value="1"/>
</dbReference>
<dbReference type="InterPro" id="IPR013317">
    <property type="entry name" value="DnaA_dom"/>
</dbReference>
<evidence type="ECO:0000259" key="14">
    <source>
        <dbReference type="SMART" id="SM00760"/>
    </source>
</evidence>
<reference evidence="15 16" key="1">
    <citation type="submission" date="2023-02" db="EMBL/GenBank/DDBJ databases">
        <title>Novel Oscillospiraceae bacterial genomes.</title>
        <authorList>
            <person name="Srinivasan S."/>
            <person name="Austin M.N."/>
            <person name="Fiedler T.L."/>
            <person name="Strenk S.M."/>
            <person name="Agnew K.J."/>
            <person name="Nagana Gowda G.A."/>
            <person name="Raftery D."/>
            <person name="Beamer M.A."/>
            <person name="Achilles S.L."/>
            <person name="Wiesenfeld H.C."/>
            <person name="Fredricks D.N."/>
            <person name="Hillier S.L."/>
        </authorList>
    </citation>
    <scope>NUCLEOTIDE SEQUENCE [LARGE SCALE GENOMIC DNA]</scope>
    <source>
        <strain evidence="15 16">CHIC02 1186E3-8</strain>
    </source>
</reference>
<comment type="subcellular location">
    <subcellularLocation>
        <location evidence="8">Cytoplasm</location>
    </subcellularLocation>
</comment>
<keyword evidence="4 8" id="KW-0547">Nucleotide-binding</keyword>
<dbReference type="InterPro" id="IPR001957">
    <property type="entry name" value="Chromosome_initiator_DnaA"/>
</dbReference>
<feature type="domain" description="Chromosomal replication initiator DnaA C-terminal" evidence="14">
    <location>
        <begin position="458"/>
        <end position="527"/>
    </location>
</feature>
<feature type="region of interest" description="Domain IV, binds dsDNA" evidence="8">
    <location>
        <begin position="431"/>
        <end position="551"/>
    </location>
</feature>
<feature type="binding site" evidence="8">
    <location>
        <position position="262"/>
    </location>
    <ligand>
        <name>ATP</name>
        <dbReference type="ChEBI" id="CHEBI:30616"/>
    </ligand>
</feature>
<protein>
    <recommendedName>
        <fullName evidence="8 9">Chromosomal replication initiator protein DnaA</fullName>
    </recommendedName>
</protein>
<dbReference type="InterPro" id="IPR038454">
    <property type="entry name" value="DnaA_N_sf"/>
</dbReference>
<dbReference type="Proteomes" id="UP001220478">
    <property type="component" value="Chromosome"/>
</dbReference>
<dbReference type="Gene3D" id="1.10.8.60">
    <property type="match status" value="1"/>
</dbReference>
<dbReference type="InterPro" id="IPR027417">
    <property type="entry name" value="P-loop_NTPase"/>
</dbReference>
<dbReference type="Gene3D" id="1.10.1750.10">
    <property type="match status" value="1"/>
</dbReference>
<evidence type="ECO:0000256" key="10">
    <source>
        <dbReference type="RuleBase" id="RU000577"/>
    </source>
</evidence>
<dbReference type="SMART" id="SM00382">
    <property type="entry name" value="AAA"/>
    <property type="match status" value="1"/>
</dbReference>
<dbReference type="InterPro" id="IPR013159">
    <property type="entry name" value="DnaA_C"/>
</dbReference>
<dbReference type="InterPro" id="IPR010921">
    <property type="entry name" value="Trp_repressor/repl_initiator"/>
</dbReference>
<evidence type="ECO:0000256" key="2">
    <source>
        <dbReference type="ARBA" id="ARBA00022490"/>
    </source>
</evidence>
<dbReference type="PANTHER" id="PTHR30050">
    <property type="entry name" value="CHROMOSOMAL REPLICATION INITIATOR PROTEIN DNAA"/>
    <property type="match status" value="1"/>
</dbReference>
<keyword evidence="16" id="KW-1185">Reference proteome</keyword>
<comment type="similarity">
    <text evidence="1 8 11">Belongs to the DnaA family.</text>
</comment>
<sequence length="551" mass="62380">MELNMNLSGNLNLDNEQAALAGSIWHNALKIIQPQLAKMLFVTWVEPLVPFYVDENYLYLAVQDNFSYRYLLKYVNLFEEALAASNSFKLQVKLFVGNEGMQQALASIKASTFNNSTDNQSQVSDPGQPNLPLDSNNTARKDTQKTAINNTTETSTAESAGGYVTVERPSSPTSTKTTTAPTQTISSANQTTNSSPLAAEIVVNPLYQQHFRRDYRFDNFIVGPNNTMAHAACLAIANSYFNPGQKPYNPLFLYGGSGLGKTHLLNAVGNMVMQHRPNTKILYLQTEEFVNEFIATIRKQNYNVFRNKYRNCDLLLIDDIQFIEGKEQMQEEFFYTFNALYENNSYIIITCDKHPRYLVTLEDRLKTRFLSGLACDINPPTYETRMAILQARAQSLQENIDPDIISYIAKNISLNIRELEGALNSVLAIKHLSGYINLALAQKALEPVIKRNMEKTVSPDFIADVVANYYNVSKAQLYSRCKESKFTYPRHIAMYFCRELLDMTYADISQAFNRSDHTTTRNACLKIAKSLSSDLQLQKELANIQKSLHEQ</sequence>